<dbReference type="PANTHER" id="PTHR43333:SF1">
    <property type="entry name" value="D-ISOMER SPECIFIC 2-HYDROXYACID DEHYDROGENASE NAD-BINDING DOMAIN-CONTAINING PROTEIN"/>
    <property type="match status" value="1"/>
</dbReference>
<dbReference type="AlphaFoldDB" id="A0A927FRA3"/>
<dbReference type="GO" id="GO:0051287">
    <property type="term" value="F:NAD binding"/>
    <property type="evidence" value="ECO:0007669"/>
    <property type="project" value="InterPro"/>
</dbReference>
<evidence type="ECO:0000313" key="5">
    <source>
        <dbReference type="Proteomes" id="UP000654108"/>
    </source>
</evidence>
<organism evidence="4 5">
    <name type="scientific">Devosia oryzisoli</name>
    <dbReference type="NCBI Taxonomy" id="2774138"/>
    <lineage>
        <taxon>Bacteria</taxon>
        <taxon>Pseudomonadati</taxon>
        <taxon>Pseudomonadota</taxon>
        <taxon>Alphaproteobacteria</taxon>
        <taxon>Hyphomicrobiales</taxon>
        <taxon>Devosiaceae</taxon>
        <taxon>Devosia</taxon>
    </lineage>
</organism>
<keyword evidence="1" id="KW-0560">Oxidoreductase</keyword>
<dbReference type="PANTHER" id="PTHR43333">
    <property type="entry name" value="2-HACID_DH_C DOMAIN-CONTAINING PROTEIN"/>
    <property type="match status" value="1"/>
</dbReference>
<dbReference type="SUPFAM" id="SSF52283">
    <property type="entry name" value="Formate/glycerate dehydrogenase catalytic domain-like"/>
    <property type="match status" value="1"/>
</dbReference>
<dbReference type="Pfam" id="PF02826">
    <property type="entry name" value="2-Hacid_dh_C"/>
    <property type="match status" value="1"/>
</dbReference>
<evidence type="ECO:0000313" key="4">
    <source>
        <dbReference type="EMBL" id="MBD8064790.1"/>
    </source>
</evidence>
<protein>
    <submittedName>
        <fullName evidence="4">Glyoxylate/hydroxypyruvate reductase A</fullName>
    </submittedName>
</protein>
<dbReference type="Proteomes" id="UP000654108">
    <property type="component" value="Unassembled WGS sequence"/>
</dbReference>
<gene>
    <name evidence="4" type="ORF">IC608_04785</name>
</gene>
<dbReference type="CDD" id="cd12164">
    <property type="entry name" value="GDH_like_2"/>
    <property type="match status" value="1"/>
</dbReference>
<accession>A0A927FRA3</accession>
<dbReference type="InterPro" id="IPR036291">
    <property type="entry name" value="NAD(P)-bd_dom_sf"/>
</dbReference>
<evidence type="ECO:0000259" key="3">
    <source>
        <dbReference type="Pfam" id="PF02826"/>
    </source>
</evidence>
<reference evidence="4" key="1">
    <citation type="submission" date="2020-09" db="EMBL/GenBank/DDBJ databases">
        <title>Genome seq and assembly of Devosia sp.</title>
        <authorList>
            <person name="Chhetri G."/>
        </authorList>
    </citation>
    <scope>NUCLEOTIDE SEQUENCE</scope>
    <source>
        <strain evidence="4">PTR5</strain>
    </source>
</reference>
<keyword evidence="5" id="KW-1185">Reference proteome</keyword>
<dbReference type="InterPro" id="IPR006140">
    <property type="entry name" value="D-isomer_DH_NAD-bd"/>
</dbReference>
<dbReference type="SUPFAM" id="SSF51735">
    <property type="entry name" value="NAD(P)-binding Rossmann-fold domains"/>
    <property type="match status" value="1"/>
</dbReference>
<dbReference type="GO" id="GO:0016491">
    <property type="term" value="F:oxidoreductase activity"/>
    <property type="evidence" value="ECO:0007669"/>
    <property type="project" value="UniProtKB-KW"/>
</dbReference>
<evidence type="ECO:0000256" key="2">
    <source>
        <dbReference type="ARBA" id="ARBA00023027"/>
    </source>
</evidence>
<comment type="caution">
    <text evidence="4">The sequence shown here is derived from an EMBL/GenBank/DDBJ whole genome shotgun (WGS) entry which is preliminary data.</text>
</comment>
<evidence type="ECO:0000256" key="1">
    <source>
        <dbReference type="ARBA" id="ARBA00023002"/>
    </source>
</evidence>
<sequence>MKRLFIASRGNPEQMAEMFRKELPDFDVFTQQPAPGDADVPFIVVGRPTPGVIAAVPGLKLVLSLNAGIEHLLASGEVPDDIPIVRLVDDGLAEGMSDWVLAHALAWHRNLAAYRGLQARREWSPLKEKLARERTVTVLGAGALGGMAARHFVRFGFNTRVWSRSGRTIEGATSFAGQDQLIDAVRDAEILVNLLPLTDETANVIDASVFDAMAPGGFFINGARGGQVVDADLLSRLDSGQLSGAALDVFRTEPLPAEDPFWSHPKVLVSPHVAAPTHAHIAVAEMAANIRRFEKGEPIPHLVDRQLGY</sequence>
<feature type="domain" description="D-isomer specific 2-hydroxyacid dehydrogenase NAD-binding" evidence="3">
    <location>
        <begin position="101"/>
        <end position="274"/>
    </location>
</feature>
<dbReference type="EMBL" id="JACYFU010000001">
    <property type="protein sequence ID" value="MBD8064790.1"/>
    <property type="molecule type" value="Genomic_DNA"/>
</dbReference>
<keyword evidence="2" id="KW-0520">NAD</keyword>
<proteinExistence type="predicted"/>
<name>A0A927FRA3_9HYPH</name>
<dbReference type="RefSeq" id="WP_191773101.1">
    <property type="nucleotide sequence ID" value="NZ_JACYFU010000001.1"/>
</dbReference>
<dbReference type="Gene3D" id="3.40.50.720">
    <property type="entry name" value="NAD(P)-binding Rossmann-like Domain"/>
    <property type="match status" value="2"/>
</dbReference>